<evidence type="ECO:0000256" key="3">
    <source>
        <dbReference type="ARBA" id="ARBA00018787"/>
    </source>
</evidence>
<dbReference type="PANTHER" id="PTHR35794:SF2">
    <property type="entry name" value="CELL DIVISION PROTEIN DIVIVA"/>
    <property type="match status" value="1"/>
</dbReference>
<dbReference type="Gene3D" id="3.40.50.1460">
    <property type="match status" value="1"/>
</dbReference>
<gene>
    <name evidence="10" type="ORF">GCM10009830_09700</name>
</gene>
<name>A0ABN2G696_9ACTN</name>
<dbReference type="InterPro" id="IPR007793">
    <property type="entry name" value="DivIVA_fam"/>
</dbReference>
<comment type="similarity">
    <text evidence="2">Belongs to the DivIVA family.</text>
</comment>
<dbReference type="RefSeq" id="WP_344482458.1">
    <property type="nucleotide sequence ID" value="NZ_BAAAQF010000004.1"/>
</dbReference>
<evidence type="ECO:0000313" key="10">
    <source>
        <dbReference type="EMBL" id="GAA1666089.1"/>
    </source>
</evidence>
<organism evidence="10 11">
    <name type="scientific">Glycomyces endophyticus</name>
    <dbReference type="NCBI Taxonomy" id="480996"/>
    <lineage>
        <taxon>Bacteria</taxon>
        <taxon>Bacillati</taxon>
        <taxon>Actinomycetota</taxon>
        <taxon>Actinomycetes</taxon>
        <taxon>Glycomycetales</taxon>
        <taxon>Glycomycetaceae</taxon>
        <taxon>Glycomyces</taxon>
    </lineage>
</organism>
<evidence type="ECO:0000256" key="1">
    <source>
        <dbReference type="ARBA" id="ARBA00004496"/>
    </source>
</evidence>
<sequence length="364" mass="39224">MRLPDGARSRALLIGTAANRHLDPVPAAGNNVASLRRALALHAGLDGCETLTDPEDLSVVGAAVERAAAEAEDLLLVYFSGHGLVDDAGMLHLALPQTSRELLPWSGIPFALLHKAVQTSRAEAKVIILDSCFSGIATQVLADRESLILGQIRVSGHVTLTSSPANSVSYAFEDETHTAFTQALLDVFEHGSAAAGGLLTLDDIFLELDRLAVERDLPRPQKCVTHTADKLALAANRHRPAEPVGAPPPETVAPQPDPIEPESHVPAGELISAEEVRDVRFRVVHLVEGYDEDEVDAFLDRVVLALLEPAAGPQRLGADDVRTAEFTTTRMRDGYEMEDVDAFLDRVEAEFERRQAIAVRGDRG</sequence>
<keyword evidence="4" id="KW-0963">Cytoplasm</keyword>
<dbReference type="SUPFAM" id="SSF52129">
    <property type="entry name" value="Caspase-like"/>
    <property type="match status" value="1"/>
</dbReference>
<dbReference type="Proteomes" id="UP001499851">
    <property type="component" value="Unassembled WGS sequence"/>
</dbReference>
<comment type="caution">
    <text evidence="10">The sequence shown here is derived from an EMBL/GenBank/DDBJ whole genome shotgun (WGS) entry which is preliminary data.</text>
</comment>
<reference evidence="10 11" key="1">
    <citation type="journal article" date="2019" name="Int. J. Syst. Evol. Microbiol.">
        <title>The Global Catalogue of Microorganisms (GCM) 10K type strain sequencing project: providing services to taxonomists for standard genome sequencing and annotation.</title>
        <authorList>
            <consortium name="The Broad Institute Genomics Platform"/>
            <consortium name="The Broad Institute Genome Sequencing Center for Infectious Disease"/>
            <person name="Wu L."/>
            <person name="Ma J."/>
        </authorList>
    </citation>
    <scope>NUCLEOTIDE SEQUENCE [LARGE SCALE GENOMIC DNA]</scope>
    <source>
        <strain evidence="10 11">JCM 16001</strain>
    </source>
</reference>
<proteinExistence type="inferred from homology"/>
<evidence type="ECO:0000259" key="9">
    <source>
        <dbReference type="Pfam" id="PF00656"/>
    </source>
</evidence>
<evidence type="ECO:0000256" key="2">
    <source>
        <dbReference type="ARBA" id="ARBA00009008"/>
    </source>
</evidence>
<protein>
    <recommendedName>
        <fullName evidence="3">Cell wall synthesis protein Wag31</fullName>
    </recommendedName>
    <alternativeName>
        <fullName evidence="8">Antigen 84</fullName>
    </alternativeName>
</protein>
<dbReference type="EMBL" id="BAAAQF010000004">
    <property type="protein sequence ID" value="GAA1666089.1"/>
    <property type="molecule type" value="Genomic_DNA"/>
</dbReference>
<evidence type="ECO:0000256" key="4">
    <source>
        <dbReference type="ARBA" id="ARBA00022490"/>
    </source>
</evidence>
<feature type="domain" description="Peptidase C14 caspase" evidence="9">
    <location>
        <begin position="9"/>
        <end position="208"/>
    </location>
</feature>
<dbReference type="Gene3D" id="6.10.250.660">
    <property type="match status" value="2"/>
</dbReference>
<keyword evidence="6" id="KW-0175">Coiled coil</keyword>
<evidence type="ECO:0000256" key="5">
    <source>
        <dbReference type="ARBA" id="ARBA00022618"/>
    </source>
</evidence>
<evidence type="ECO:0000256" key="7">
    <source>
        <dbReference type="ARBA" id="ARBA00023306"/>
    </source>
</evidence>
<keyword evidence="5" id="KW-0132">Cell division</keyword>
<comment type="subcellular location">
    <subcellularLocation>
        <location evidence="1">Cytoplasm</location>
    </subcellularLocation>
</comment>
<dbReference type="InterPro" id="IPR011600">
    <property type="entry name" value="Pept_C14_caspase"/>
</dbReference>
<evidence type="ECO:0000256" key="6">
    <source>
        <dbReference type="ARBA" id="ARBA00023054"/>
    </source>
</evidence>
<dbReference type="InterPro" id="IPR029030">
    <property type="entry name" value="Caspase-like_dom_sf"/>
</dbReference>
<evidence type="ECO:0000256" key="8">
    <source>
        <dbReference type="ARBA" id="ARBA00031737"/>
    </source>
</evidence>
<keyword evidence="11" id="KW-1185">Reference proteome</keyword>
<accession>A0ABN2G696</accession>
<dbReference type="InterPro" id="IPR019933">
    <property type="entry name" value="DivIVA_domain"/>
</dbReference>
<dbReference type="NCBIfam" id="NF047832">
    <property type="entry name" value="caspase_w_EACC1"/>
    <property type="match status" value="1"/>
</dbReference>
<dbReference type="Pfam" id="PF00656">
    <property type="entry name" value="Peptidase_C14"/>
    <property type="match status" value="1"/>
</dbReference>
<evidence type="ECO:0000313" key="11">
    <source>
        <dbReference type="Proteomes" id="UP001499851"/>
    </source>
</evidence>
<dbReference type="PANTHER" id="PTHR35794">
    <property type="entry name" value="CELL DIVISION PROTEIN DIVIVA"/>
    <property type="match status" value="1"/>
</dbReference>
<keyword evidence="7" id="KW-0131">Cell cycle</keyword>
<dbReference type="NCBIfam" id="TIGR03544">
    <property type="entry name" value="DivI1A_domain"/>
    <property type="match status" value="2"/>
</dbReference>